<evidence type="ECO:0000259" key="3">
    <source>
        <dbReference type="Pfam" id="PF12480"/>
    </source>
</evidence>
<feature type="compositionally biased region" description="Low complexity" evidence="2">
    <location>
        <begin position="501"/>
        <end position="510"/>
    </location>
</feature>
<dbReference type="PANTHER" id="PTHR22574:SF15">
    <property type="entry name" value="GOLGI-ASSOCIATED RAB2 INTERACTOR PROTEIN 4"/>
    <property type="match status" value="1"/>
</dbReference>
<dbReference type="AlphaFoldDB" id="A0A5N4CJ97"/>
<reference evidence="4 5" key="1">
    <citation type="journal article" date="2019" name="Mol. Ecol. Resour.">
        <title>Improving Illumina assemblies with Hi-C and long reads: an example with the North African dromedary.</title>
        <authorList>
            <person name="Elbers J.P."/>
            <person name="Rogers M.F."/>
            <person name="Perelman P.L."/>
            <person name="Proskuryakova A.A."/>
            <person name="Serdyukova N.A."/>
            <person name="Johnson W.E."/>
            <person name="Horin P."/>
            <person name="Corander J."/>
            <person name="Murphy D."/>
            <person name="Burger P.A."/>
        </authorList>
    </citation>
    <scope>NUCLEOTIDE SEQUENCE [LARGE SCALE GENOMIC DNA]</scope>
    <source>
        <strain evidence="4">Drom800</strain>
        <tissue evidence="4">Blood</tissue>
    </source>
</reference>
<name>A0A5N4CJ97_CAMDR</name>
<dbReference type="EMBL" id="JWIN03000023">
    <property type="protein sequence ID" value="KAB1259011.1"/>
    <property type="molecule type" value="Genomic_DNA"/>
</dbReference>
<dbReference type="GO" id="GO:0007286">
    <property type="term" value="P:spermatid development"/>
    <property type="evidence" value="ECO:0007669"/>
    <property type="project" value="Ensembl"/>
</dbReference>
<evidence type="ECO:0000256" key="1">
    <source>
        <dbReference type="ARBA" id="ARBA00038379"/>
    </source>
</evidence>
<dbReference type="PANTHER" id="PTHR22574">
    <property type="match status" value="1"/>
</dbReference>
<evidence type="ECO:0000313" key="5">
    <source>
        <dbReference type="Proteomes" id="UP000299084"/>
    </source>
</evidence>
<dbReference type="Pfam" id="PF12480">
    <property type="entry name" value="GARIL_Rab2_bd"/>
    <property type="match status" value="1"/>
</dbReference>
<dbReference type="OrthoDB" id="9942703at2759"/>
<dbReference type="Proteomes" id="UP000299084">
    <property type="component" value="Unassembled WGS sequence"/>
</dbReference>
<comment type="caution">
    <text evidence="4">The sequence shown here is derived from an EMBL/GenBank/DDBJ whole genome shotgun (WGS) entry which is preliminary data.</text>
</comment>
<evidence type="ECO:0000313" key="4">
    <source>
        <dbReference type="EMBL" id="KAB1259011.1"/>
    </source>
</evidence>
<comment type="similarity">
    <text evidence="1">Belongs to the GARIN family.</text>
</comment>
<dbReference type="GO" id="GO:0061827">
    <property type="term" value="C:sperm head"/>
    <property type="evidence" value="ECO:0007669"/>
    <property type="project" value="Ensembl"/>
</dbReference>
<dbReference type="KEGG" id="cdk:105099306"/>
<dbReference type="InterPro" id="IPR022168">
    <property type="entry name" value="GARIL-like_Rab2B-bd"/>
</dbReference>
<sequence length="586" mass="63240">MSREFLLPYYTAQSGSGVGMFNTAMGKLQRQLHKGEYDIFKYAPIFESDFIQITKRGEVIDVHNRVCMVTVGIASTSPILPLPDVMLLARPAAGCEEHAGRGQATKGKGRKAAKTLELTRLLPLKFMRISIHNREKQQLRLKFATGRSCYLQLCPPLDGREDLFAHWEKLIYLLRPPVDSNSSTCAIPAGDMICMPVFEEEDRRSPAASDFQGKGDQDQVSIRSLHVGSEVAAATSAAFAGGEGIQLDSLKLTTISYATTTNTKPTELGKESAARSMTEVAAASTAAGTLSMAGSTSPAPEQLGMATAATATKNPGGSKTKLATAGTDNISLRSMRWGVAGAVNNSGYNSSTSTSLSPEASMTVAGAKPSKTIRGTAHSEDQGPLISTLPQEGQVSEQDGRPQQVSQAHKGRRERRERREKERALRSFQHRRSGESRHRASGDKVIRKAASQSSARRRASRDNKKEKGRGSPEDSKRGTAHKGISHAPIAKESRTSHKSSRSLSTGSSGSDTKRLSRISTFLRSVRANLTTKAVIPPQDEDEDILAKAVGRTSMEVIVETAESGQELEIIDAVEAETMETVTFEAH</sequence>
<keyword evidence="5" id="KW-1185">Reference proteome</keyword>
<feature type="compositionally biased region" description="Polar residues" evidence="2">
    <location>
        <begin position="388"/>
        <end position="407"/>
    </location>
</feature>
<gene>
    <name evidence="4" type="ORF">Cadr_000023338</name>
</gene>
<feature type="compositionally biased region" description="Basic and acidic residues" evidence="2">
    <location>
        <begin position="460"/>
        <end position="477"/>
    </location>
</feature>
<dbReference type="GO" id="GO:0005794">
    <property type="term" value="C:Golgi apparatus"/>
    <property type="evidence" value="ECO:0007669"/>
    <property type="project" value="Ensembl"/>
</dbReference>
<dbReference type="STRING" id="9838.ENSCDRP00005026526"/>
<dbReference type="GO" id="GO:0000902">
    <property type="term" value="P:cell morphogenesis"/>
    <property type="evidence" value="ECO:0007669"/>
    <property type="project" value="Ensembl"/>
</dbReference>
<proteinExistence type="inferred from homology"/>
<dbReference type="GO" id="GO:0007341">
    <property type="term" value="P:penetration of zona pellucida"/>
    <property type="evidence" value="ECO:0007669"/>
    <property type="project" value="Ensembl"/>
</dbReference>
<dbReference type="GO" id="GO:0005634">
    <property type="term" value="C:nucleus"/>
    <property type="evidence" value="ECO:0007669"/>
    <property type="project" value="TreeGrafter"/>
</dbReference>
<accession>A0A5N4CJ97</accession>
<evidence type="ECO:0000256" key="2">
    <source>
        <dbReference type="SAM" id="MobiDB-lite"/>
    </source>
</evidence>
<feature type="domain" description="Golgi associated RAB2 interactor protein-like Rab2B-binding" evidence="3">
    <location>
        <begin position="115"/>
        <end position="183"/>
    </location>
</feature>
<feature type="compositionally biased region" description="Basic and acidic residues" evidence="2">
    <location>
        <begin position="432"/>
        <end position="446"/>
    </location>
</feature>
<organism evidence="4 5">
    <name type="scientific">Camelus dromedarius</name>
    <name type="common">Dromedary</name>
    <name type="synonym">Arabian camel</name>
    <dbReference type="NCBI Taxonomy" id="9838"/>
    <lineage>
        <taxon>Eukaryota</taxon>
        <taxon>Metazoa</taxon>
        <taxon>Chordata</taxon>
        <taxon>Craniata</taxon>
        <taxon>Vertebrata</taxon>
        <taxon>Euteleostomi</taxon>
        <taxon>Mammalia</taxon>
        <taxon>Eutheria</taxon>
        <taxon>Laurasiatheria</taxon>
        <taxon>Artiodactyla</taxon>
        <taxon>Tylopoda</taxon>
        <taxon>Camelidae</taxon>
        <taxon>Camelus</taxon>
    </lineage>
</organism>
<protein>
    <submittedName>
        <fullName evidence="4">Protein FAM71A</fullName>
    </submittedName>
</protein>
<feature type="region of interest" description="Disordered" evidence="2">
    <location>
        <begin position="347"/>
        <end position="514"/>
    </location>
</feature>
<feature type="compositionally biased region" description="Low complexity" evidence="2">
    <location>
        <begin position="347"/>
        <end position="357"/>
    </location>
</feature>
<dbReference type="GO" id="GO:0007030">
    <property type="term" value="P:Golgi organization"/>
    <property type="evidence" value="ECO:0007669"/>
    <property type="project" value="Ensembl"/>
</dbReference>